<comment type="caution">
    <text evidence="1">The sequence shown here is derived from an EMBL/GenBank/DDBJ whole genome shotgun (WGS) entry which is preliminary data.</text>
</comment>
<name>A0ACB6QL05_9PLEO</name>
<reference evidence="1" key="1">
    <citation type="journal article" date="2020" name="Stud. Mycol.">
        <title>101 Dothideomycetes genomes: a test case for predicting lifestyles and emergence of pathogens.</title>
        <authorList>
            <person name="Haridas S."/>
            <person name="Albert R."/>
            <person name="Binder M."/>
            <person name="Bloem J."/>
            <person name="Labutti K."/>
            <person name="Salamov A."/>
            <person name="Andreopoulos B."/>
            <person name="Baker S."/>
            <person name="Barry K."/>
            <person name="Bills G."/>
            <person name="Bluhm B."/>
            <person name="Cannon C."/>
            <person name="Castanera R."/>
            <person name="Culley D."/>
            <person name="Daum C."/>
            <person name="Ezra D."/>
            <person name="Gonzalez J."/>
            <person name="Henrissat B."/>
            <person name="Kuo A."/>
            <person name="Liang C."/>
            <person name="Lipzen A."/>
            <person name="Lutzoni F."/>
            <person name="Magnuson J."/>
            <person name="Mondo S."/>
            <person name="Nolan M."/>
            <person name="Ohm R."/>
            <person name="Pangilinan J."/>
            <person name="Park H.-J."/>
            <person name="Ramirez L."/>
            <person name="Alfaro M."/>
            <person name="Sun H."/>
            <person name="Tritt A."/>
            <person name="Yoshinaga Y."/>
            <person name="Zwiers L.-H."/>
            <person name="Turgeon B."/>
            <person name="Goodwin S."/>
            <person name="Spatafora J."/>
            <person name="Crous P."/>
            <person name="Grigoriev I."/>
        </authorList>
    </citation>
    <scope>NUCLEOTIDE SEQUENCE</scope>
    <source>
        <strain evidence="1">ATCC 200398</strain>
    </source>
</reference>
<organism evidence="1 2">
    <name type="scientific">Lindgomyces ingoldianus</name>
    <dbReference type="NCBI Taxonomy" id="673940"/>
    <lineage>
        <taxon>Eukaryota</taxon>
        <taxon>Fungi</taxon>
        <taxon>Dikarya</taxon>
        <taxon>Ascomycota</taxon>
        <taxon>Pezizomycotina</taxon>
        <taxon>Dothideomycetes</taxon>
        <taxon>Pleosporomycetidae</taxon>
        <taxon>Pleosporales</taxon>
        <taxon>Lindgomycetaceae</taxon>
        <taxon>Lindgomyces</taxon>
    </lineage>
</organism>
<keyword evidence="2" id="KW-1185">Reference proteome</keyword>
<gene>
    <name evidence="1" type="ORF">BDR25DRAFT_291660</name>
</gene>
<protein>
    <submittedName>
        <fullName evidence="1">Uncharacterized protein</fullName>
    </submittedName>
</protein>
<sequence>MAQPMLTPFWPLHVGRSDGKGQVTVKGIKVNNGPDPKQLDRTPNQAGQCDYFREIDRDEPKHMDWRRKLGGMLLREIGGADYADRVNNTILWNLPEGYRLYEHIKSKADGQVKAVKNHSGGGHDRQDAYLYGYPRGPKKRFRSPADFFPHLLWLSTDESGDYDNCTCKLCSPYQPEDDKPAKQDVKAITSTPGVKKEVGSPAATPPRPVNRNPIVQVPIRAPAIPATGSAPVPISSKPAMQNAPRIKPPSPLNSSPLPQPRSMDQQVDSQYGKFLSRTGEVVWFFRNKTRAWGLGLIIQRWISEGGSSKCTYSIQPLSYPHSSLEPEIVTTHNDIRPWLAWSAPGYTYPYLQNSLLTYEQVDWDGLRAGNYGATPDSVCEVDASILAAKGIDSTYVLFERLKTIANKMGQEERHWNGIFFGAEKIWNGEPVRLRIAGGSDIMVVTAIIERTVPNPAQSGTTRTIIEAIGDIYAYATLPAPDLSSPPEPPPNNNLPLRMREDMRWRNNSLLPNTRTLAYWKLISTQSRLDFSDIKGRWYETSIVFAAPFHEAVKKGEGGNGIWMNSRGDATAMGSNLGTRKQDRIEAFGNAIPQGTQFVEGFEAPKEELQQQQPQASVNVQGQGQVPQVQHPHPHPHSNPHPHPHPHPHQHQQVHGLETIGMDASVQDGFAIDDFMNLDGMEEAAMPFGGEFVGHEDGFHFG</sequence>
<dbReference type="EMBL" id="MU003519">
    <property type="protein sequence ID" value="KAF2467683.1"/>
    <property type="molecule type" value="Genomic_DNA"/>
</dbReference>
<evidence type="ECO:0000313" key="2">
    <source>
        <dbReference type="Proteomes" id="UP000799755"/>
    </source>
</evidence>
<proteinExistence type="predicted"/>
<evidence type="ECO:0000313" key="1">
    <source>
        <dbReference type="EMBL" id="KAF2467683.1"/>
    </source>
</evidence>
<accession>A0ACB6QL05</accession>
<dbReference type="Proteomes" id="UP000799755">
    <property type="component" value="Unassembled WGS sequence"/>
</dbReference>